<dbReference type="EMBL" id="JAJSOF020000021">
    <property type="protein sequence ID" value="KAJ4437053.1"/>
    <property type="molecule type" value="Genomic_DNA"/>
</dbReference>
<dbReference type="InterPro" id="IPR015946">
    <property type="entry name" value="KH_dom-like_a/b"/>
</dbReference>
<dbReference type="InterPro" id="IPR006073">
    <property type="entry name" value="GTP-bd"/>
</dbReference>
<keyword evidence="5" id="KW-1185">Reference proteome</keyword>
<dbReference type="Pfam" id="PF01926">
    <property type="entry name" value="MMR_HSR1"/>
    <property type="match status" value="2"/>
</dbReference>
<feature type="domain" description="G" evidence="3">
    <location>
        <begin position="48"/>
        <end position="71"/>
    </location>
</feature>
<dbReference type="InterPro" id="IPR027417">
    <property type="entry name" value="P-loop_NTPase"/>
</dbReference>
<evidence type="ECO:0000259" key="3">
    <source>
        <dbReference type="Pfam" id="PF01926"/>
    </source>
</evidence>
<dbReference type="Proteomes" id="UP001148838">
    <property type="component" value="Unassembled WGS sequence"/>
</dbReference>
<organism evidence="4 5">
    <name type="scientific">Periplaneta americana</name>
    <name type="common">American cockroach</name>
    <name type="synonym">Blatta americana</name>
    <dbReference type="NCBI Taxonomy" id="6978"/>
    <lineage>
        <taxon>Eukaryota</taxon>
        <taxon>Metazoa</taxon>
        <taxon>Ecdysozoa</taxon>
        <taxon>Arthropoda</taxon>
        <taxon>Hexapoda</taxon>
        <taxon>Insecta</taxon>
        <taxon>Pterygota</taxon>
        <taxon>Neoptera</taxon>
        <taxon>Polyneoptera</taxon>
        <taxon>Dictyoptera</taxon>
        <taxon>Blattodea</taxon>
        <taxon>Blattoidea</taxon>
        <taxon>Blattidae</taxon>
        <taxon>Blattinae</taxon>
        <taxon>Periplaneta</taxon>
    </lineage>
</organism>
<evidence type="ECO:0000313" key="5">
    <source>
        <dbReference type="Proteomes" id="UP001148838"/>
    </source>
</evidence>
<gene>
    <name evidence="4" type="ORF">ANN_17188</name>
</gene>
<dbReference type="PANTHER" id="PTHR42698">
    <property type="entry name" value="GTPASE ERA"/>
    <property type="match status" value="1"/>
</dbReference>
<dbReference type="PRINTS" id="PR00326">
    <property type="entry name" value="GTP1OBG"/>
</dbReference>
<name>A0ABQ8SS78_PERAM</name>
<dbReference type="InterPro" id="IPR005662">
    <property type="entry name" value="GTPase_Era-like"/>
</dbReference>
<protein>
    <recommendedName>
        <fullName evidence="3">G domain-containing protein</fullName>
    </recommendedName>
</protein>
<keyword evidence="1" id="KW-0547">Nucleotide-binding</keyword>
<comment type="caution">
    <text evidence="4">The sequence shown here is derived from an EMBL/GenBank/DDBJ whole genome shotgun (WGS) entry which is preliminary data.</text>
</comment>
<dbReference type="Gene3D" id="3.30.300.20">
    <property type="match status" value="1"/>
</dbReference>
<feature type="non-terminal residue" evidence="4">
    <location>
        <position position="1"/>
    </location>
</feature>
<reference evidence="4 5" key="1">
    <citation type="journal article" date="2022" name="Allergy">
        <title>Genome assembly and annotation of Periplaneta americana reveal a comprehensive cockroach allergen profile.</title>
        <authorList>
            <person name="Wang L."/>
            <person name="Xiong Q."/>
            <person name="Saelim N."/>
            <person name="Wang L."/>
            <person name="Nong W."/>
            <person name="Wan A.T."/>
            <person name="Shi M."/>
            <person name="Liu X."/>
            <person name="Cao Q."/>
            <person name="Hui J.H.L."/>
            <person name="Sookrung N."/>
            <person name="Leung T.F."/>
            <person name="Tungtrongchitr A."/>
            <person name="Tsui S.K.W."/>
        </authorList>
    </citation>
    <scope>NUCLEOTIDE SEQUENCE [LARGE SCALE GENOMIC DNA]</scope>
    <source>
        <strain evidence="4">PWHHKU_190912</strain>
    </source>
</reference>
<keyword evidence="2" id="KW-0342">GTP-binding</keyword>
<dbReference type="Gene3D" id="3.40.50.300">
    <property type="entry name" value="P-loop containing nucleotide triphosphate hydrolases"/>
    <property type="match status" value="1"/>
</dbReference>
<sequence length="363" mass="41372">GTFEVRLIRGLREISVRNENRGRCHNKKVVSEDLDRLSNHGHESRLLKIAVIGVPNVGKSTVINQLVGRRVNLLYEILAWIGTSIFLFLQVCSISSKVHTTRCKARAIAVDGNTQLVFLDTPGLVNSDESHRHHLERAFHTDGEEALLEADVIGVIHDVSNNWTRDRLDPKVLRLLHLYPRKHSFLILNKIDALKSKRKLLDIIRLLTNGSLAGQQKELDEDSPSIINYTADTDEEHKDGVKNQQLSELQVKRKVKTERGWSHFEEVFMVSALMGDGIKDVKDYLLHIAEPSPWLFPASQFTDQPSETVVIDTVRAKLLDYLPQEVPYNLVTSMEYFETSEDGRFLNVLLFCTLTIFRVENNC</sequence>
<accession>A0ABQ8SS78</accession>
<proteinExistence type="predicted"/>
<dbReference type="CDD" id="cd04163">
    <property type="entry name" value="Era"/>
    <property type="match status" value="1"/>
</dbReference>
<dbReference type="PANTHER" id="PTHR42698:SF1">
    <property type="entry name" value="GTPASE ERA, MITOCHONDRIAL"/>
    <property type="match status" value="1"/>
</dbReference>
<evidence type="ECO:0000313" key="4">
    <source>
        <dbReference type="EMBL" id="KAJ4437053.1"/>
    </source>
</evidence>
<feature type="domain" description="G" evidence="3">
    <location>
        <begin position="91"/>
        <end position="190"/>
    </location>
</feature>
<dbReference type="InterPro" id="IPR030388">
    <property type="entry name" value="G_ERA_dom"/>
</dbReference>
<evidence type="ECO:0000256" key="2">
    <source>
        <dbReference type="ARBA" id="ARBA00023134"/>
    </source>
</evidence>
<evidence type="ECO:0000256" key="1">
    <source>
        <dbReference type="ARBA" id="ARBA00022741"/>
    </source>
</evidence>
<dbReference type="SUPFAM" id="SSF52540">
    <property type="entry name" value="P-loop containing nucleoside triphosphate hydrolases"/>
    <property type="match status" value="1"/>
</dbReference>